<gene>
    <name evidence="3" type="ORF">K1J60_33900</name>
</gene>
<dbReference type="InterPro" id="IPR000387">
    <property type="entry name" value="Tyr_Pase_dom"/>
</dbReference>
<accession>A0ABX8Y019</accession>
<dbReference type="PANTHER" id="PTHR23339">
    <property type="entry name" value="TYROSINE SPECIFIC PROTEIN PHOSPHATASE AND DUAL SPECIFICITY PROTEIN PHOSPHATASE"/>
    <property type="match status" value="1"/>
</dbReference>
<protein>
    <submittedName>
        <fullName evidence="3">Dual specificity protein phosphatase family protein</fullName>
    </submittedName>
</protein>
<evidence type="ECO:0000313" key="4">
    <source>
        <dbReference type="Proteomes" id="UP000827138"/>
    </source>
</evidence>
<proteinExistence type="predicted"/>
<dbReference type="PROSITE" id="PS50056">
    <property type="entry name" value="TYR_PHOSPHATASE_2"/>
    <property type="match status" value="1"/>
</dbReference>
<evidence type="ECO:0000259" key="2">
    <source>
        <dbReference type="PROSITE" id="PS50056"/>
    </source>
</evidence>
<organism evidence="3 4">
    <name type="scientific">Streptomyces akebiae</name>
    <dbReference type="NCBI Taxonomy" id="2865673"/>
    <lineage>
        <taxon>Bacteria</taxon>
        <taxon>Bacillati</taxon>
        <taxon>Actinomycetota</taxon>
        <taxon>Actinomycetes</taxon>
        <taxon>Kitasatosporales</taxon>
        <taxon>Streptomycetaceae</taxon>
        <taxon>Streptomyces</taxon>
    </lineage>
</organism>
<dbReference type="RefSeq" id="WP_220649534.1">
    <property type="nucleotide sequence ID" value="NZ_CP080647.1"/>
</dbReference>
<reference evidence="3 4" key="1">
    <citation type="submission" date="2021-08" db="EMBL/GenBank/DDBJ databases">
        <authorList>
            <person name="Ping M."/>
        </authorList>
    </citation>
    <scope>NUCLEOTIDE SEQUENCE [LARGE SCALE GENOMIC DNA]</scope>
    <source>
        <strain evidence="3 4">MG28</strain>
    </source>
</reference>
<evidence type="ECO:0000313" key="3">
    <source>
        <dbReference type="EMBL" id="QYX80867.1"/>
    </source>
</evidence>
<keyword evidence="1" id="KW-0812">Transmembrane</keyword>
<dbReference type="EMBL" id="CP080647">
    <property type="protein sequence ID" value="QYX80867.1"/>
    <property type="molecule type" value="Genomic_DNA"/>
</dbReference>
<dbReference type="PROSITE" id="PS00383">
    <property type="entry name" value="TYR_PHOSPHATASE_1"/>
    <property type="match status" value="1"/>
</dbReference>
<name>A0ABX8Y019_9ACTN</name>
<keyword evidence="1" id="KW-1133">Transmembrane helix</keyword>
<evidence type="ECO:0000256" key="1">
    <source>
        <dbReference type="SAM" id="Phobius"/>
    </source>
</evidence>
<dbReference type="InterPro" id="IPR016130">
    <property type="entry name" value="Tyr_Pase_AS"/>
</dbReference>
<dbReference type="SUPFAM" id="SSF52799">
    <property type="entry name" value="(Phosphotyrosine protein) phosphatases II"/>
    <property type="match status" value="1"/>
</dbReference>
<dbReference type="Gene3D" id="3.90.190.10">
    <property type="entry name" value="Protein tyrosine phosphatase superfamily"/>
    <property type="match status" value="1"/>
</dbReference>
<keyword evidence="4" id="KW-1185">Reference proteome</keyword>
<dbReference type="SMART" id="SM00404">
    <property type="entry name" value="PTPc_motif"/>
    <property type="match status" value="1"/>
</dbReference>
<feature type="transmembrane region" description="Helical" evidence="1">
    <location>
        <begin position="32"/>
        <end position="58"/>
    </location>
</feature>
<dbReference type="InterPro" id="IPR003595">
    <property type="entry name" value="Tyr_Pase_cat"/>
</dbReference>
<dbReference type="InterPro" id="IPR029021">
    <property type="entry name" value="Prot-tyrosine_phosphatase-like"/>
</dbReference>
<dbReference type="Pfam" id="PF22785">
    <property type="entry name" value="Tc-R-P"/>
    <property type="match status" value="1"/>
</dbReference>
<sequence length="242" mass="25791">MSVIVTPPPVHRSPLSAPPARSRSLRRKVVRVLVGVLLSCLALWATGSLGILAVSYMASETISAPEGTRPVKGIHKFQPVGTDGELWRGAAPSPAGYRALADLGFTTVVDLRAEKLSAAQLALPREAGLDVVRVPMRDGQTPTPEQVQRLLDTVSENSGPVFVHCGAGVGRTGTMAAAYLVKTGQEDSPGAVLRNLSVGPPSIEQIYYGLMLERERATAQPPLPVVVVSRVVDAPRRIWSYM</sequence>
<keyword evidence="1" id="KW-0472">Membrane</keyword>
<dbReference type="InterPro" id="IPR050561">
    <property type="entry name" value="PTP"/>
</dbReference>
<feature type="domain" description="Tyrosine specific protein phosphatases" evidence="2">
    <location>
        <begin position="145"/>
        <end position="182"/>
    </location>
</feature>
<dbReference type="Proteomes" id="UP000827138">
    <property type="component" value="Chromosome"/>
</dbReference>